<dbReference type="InterPro" id="IPR033305">
    <property type="entry name" value="Hydin-like"/>
</dbReference>
<protein>
    <submittedName>
        <fullName evidence="7">HYDIN protein</fullName>
    </submittedName>
</protein>
<dbReference type="InterPro" id="IPR013783">
    <property type="entry name" value="Ig-like_fold"/>
</dbReference>
<dbReference type="GO" id="GO:1904158">
    <property type="term" value="P:axonemal central apparatus assembly"/>
    <property type="evidence" value="ECO:0007669"/>
    <property type="project" value="TreeGrafter"/>
</dbReference>
<dbReference type="GO" id="GO:0005930">
    <property type="term" value="C:axoneme"/>
    <property type="evidence" value="ECO:0007669"/>
    <property type="project" value="TreeGrafter"/>
</dbReference>
<organism evidence="7 8">
    <name type="scientific">Erpornis zantholeuca</name>
    <dbReference type="NCBI Taxonomy" id="1112836"/>
    <lineage>
        <taxon>Eukaryota</taxon>
        <taxon>Metazoa</taxon>
        <taxon>Chordata</taxon>
        <taxon>Craniata</taxon>
        <taxon>Vertebrata</taxon>
        <taxon>Euteleostomi</taxon>
        <taxon>Archelosauria</taxon>
        <taxon>Archosauria</taxon>
        <taxon>Dinosauria</taxon>
        <taxon>Saurischia</taxon>
        <taxon>Theropoda</taxon>
        <taxon>Coelurosauria</taxon>
        <taxon>Aves</taxon>
        <taxon>Neognathae</taxon>
        <taxon>Neoaves</taxon>
        <taxon>Telluraves</taxon>
        <taxon>Australaves</taxon>
        <taxon>Passeriformes</taxon>
        <taxon>Sylvioidea</taxon>
        <taxon>Timaliidae</taxon>
        <taxon>Erpornis</taxon>
    </lineage>
</organism>
<reference evidence="7 8" key="1">
    <citation type="submission" date="2019-09" db="EMBL/GenBank/DDBJ databases">
        <title>Bird 10,000 Genomes (B10K) Project - Family phase.</title>
        <authorList>
            <person name="Zhang G."/>
        </authorList>
    </citation>
    <scope>NUCLEOTIDE SEQUENCE [LARGE SCALE GENOMIC DNA]</scope>
    <source>
        <strain evidence="7">B10K-DU-002-58</strain>
        <tissue evidence="7">Muscle</tissue>
    </source>
</reference>
<dbReference type="OrthoDB" id="442692at2759"/>
<evidence type="ECO:0000256" key="5">
    <source>
        <dbReference type="ARBA" id="ARBA00023273"/>
    </source>
</evidence>
<evidence type="ECO:0000256" key="1">
    <source>
        <dbReference type="ARBA" id="ARBA00004138"/>
    </source>
</evidence>
<sequence length="295" mass="32957">LINKSPIDAPFTVVSSTSDMAGCFKFEPEHGIIDPCRRQRIQISFDAKVIAWFNEEFQFKVTGCPTPAILLIEGCVDGPQLHLDVEEIDFCDIAFGFPYTRTFRLTSTSPVSVTFSLRVPDDGTEPSVSCFDMMRDNANPAWRKGVHCYVEQKEFTMTPSRGTILPHTYQDIEVTLCSNTVMEYYRKIMVDVEGFGKGVVSVLIKARCLLPALRVFPDFVDCSHLFLNDPHVVKVYIRNIGPIPGCYGLIAQERNADTPVFFSSPTPCGIVGPYCIVELPIVLRVQKVGKQSTIV</sequence>
<comment type="subcellular location">
    <subcellularLocation>
        <location evidence="1">Cell projection</location>
        <location evidence="1">Cilium</location>
    </subcellularLocation>
    <subcellularLocation>
        <location evidence="2">Cytoplasm</location>
    </subcellularLocation>
</comment>
<evidence type="ECO:0000313" key="7">
    <source>
        <dbReference type="EMBL" id="NXS89865.1"/>
    </source>
</evidence>
<evidence type="ECO:0000313" key="8">
    <source>
        <dbReference type="Proteomes" id="UP000545329"/>
    </source>
</evidence>
<name>A0A7L2Y5I0_9PASS</name>
<keyword evidence="5" id="KW-0966">Cell projection</keyword>
<gene>
    <name evidence="7" type="primary">Hydin_5</name>
    <name evidence="7" type="ORF">ERPZAN_R01074</name>
</gene>
<feature type="non-terminal residue" evidence="7">
    <location>
        <position position="1"/>
    </location>
</feature>
<dbReference type="PANTHER" id="PTHR23053:SF0">
    <property type="entry name" value="HYDROCEPHALUS-INDUCING PROTEIN HOMOLOG"/>
    <property type="match status" value="1"/>
</dbReference>
<evidence type="ECO:0000256" key="2">
    <source>
        <dbReference type="ARBA" id="ARBA00004496"/>
    </source>
</evidence>
<evidence type="ECO:0000256" key="3">
    <source>
        <dbReference type="ARBA" id="ARBA00022490"/>
    </source>
</evidence>
<dbReference type="AlphaFoldDB" id="A0A7L2Y5I0"/>
<keyword evidence="3" id="KW-0963">Cytoplasm</keyword>
<evidence type="ECO:0000256" key="4">
    <source>
        <dbReference type="ARBA" id="ARBA00023069"/>
    </source>
</evidence>
<proteinExistence type="predicted"/>
<dbReference type="Gene3D" id="2.60.40.10">
    <property type="entry name" value="Immunoglobulins"/>
    <property type="match status" value="2"/>
</dbReference>
<keyword evidence="8" id="KW-1185">Reference proteome</keyword>
<dbReference type="PANTHER" id="PTHR23053">
    <property type="entry name" value="DLEC1 DELETED IN LUNG AND ESOPHAGEAL CANCER 1"/>
    <property type="match status" value="1"/>
</dbReference>
<dbReference type="GO" id="GO:0003341">
    <property type="term" value="P:cilium movement"/>
    <property type="evidence" value="ECO:0007669"/>
    <property type="project" value="TreeGrafter"/>
</dbReference>
<dbReference type="InterPro" id="IPR053879">
    <property type="entry name" value="HYDIN_VesB_CFA65-like_Ig"/>
</dbReference>
<feature type="non-terminal residue" evidence="7">
    <location>
        <position position="295"/>
    </location>
</feature>
<dbReference type="Pfam" id="PF22544">
    <property type="entry name" value="HYDIN_VesB_CFA65-like_Ig"/>
    <property type="match status" value="1"/>
</dbReference>
<keyword evidence="4" id="KW-0969">Cilium</keyword>
<accession>A0A7L2Y5I0</accession>
<dbReference type="Proteomes" id="UP000545329">
    <property type="component" value="Unassembled WGS sequence"/>
</dbReference>
<evidence type="ECO:0000259" key="6">
    <source>
        <dbReference type="Pfam" id="PF22544"/>
    </source>
</evidence>
<comment type="caution">
    <text evidence="7">The sequence shown here is derived from an EMBL/GenBank/DDBJ whole genome shotgun (WGS) entry which is preliminary data.</text>
</comment>
<dbReference type="EMBL" id="VZTN01036646">
    <property type="protein sequence ID" value="NXS89865.1"/>
    <property type="molecule type" value="Genomic_DNA"/>
</dbReference>
<feature type="domain" description="HYDIN/VesB/CFA65-like Ig-like" evidence="6">
    <location>
        <begin position="2"/>
        <end position="75"/>
    </location>
</feature>